<evidence type="ECO:0000256" key="6">
    <source>
        <dbReference type="SAM" id="Phobius"/>
    </source>
</evidence>
<evidence type="ECO:0000313" key="8">
    <source>
        <dbReference type="EMBL" id="KAK3320777.1"/>
    </source>
</evidence>
<dbReference type="EMBL" id="JAUEPO010000005">
    <property type="protein sequence ID" value="KAK3320777.1"/>
    <property type="molecule type" value="Genomic_DNA"/>
</dbReference>
<keyword evidence="9" id="KW-1185">Reference proteome</keyword>
<evidence type="ECO:0000256" key="4">
    <source>
        <dbReference type="ARBA" id="ARBA00023136"/>
    </source>
</evidence>
<feature type="compositionally biased region" description="Basic and acidic residues" evidence="5">
    <location>
        <begin position="34"/>
        <end position="43"/>
    </location>
</feature>
<comment type="caution">
    <text evidence="8">The sequence shown here is derived from an EMBL/GenBank/DDBJ whole genome shotgun (WGS) entry which is preliminary data.</text>
</comment>
<feature type="transmembrane region" description="Helical" evidence="6">
    <location>
        <begin position="267"/>
        <end position="290"/>
    </location>
</feature>
<dbReference type="PANTHER" id="PTHR22911:SF6">
    <property type="entry name" value="SOLUTE CARRIER FAMILY 35 MEMBER G1"/>
    <property type="match status" value="1"/>
</dbReference>
<name>A0AAE0M677_9PEZI</name>
<protein>
    <recommendedName>
        <fullName evidence="7">EamA domain-containing protein</fullName>
    </recommendedName>
</protein>
<feature type="transmembrane region" description="Helical" evidence="6">
    <location>
        <begin position="187"/>
        <end position="204"/>
    </location>
</feature>
<dbReference type="InterPro" id="IPR037185">
    <property type="entry name" value="EmrE-like"/>
</dbReference>
<evidence type="ECO:0000256" key="5">
    <source>
        <dbReference type="SAM" id="MobiDB-lite"/>
    </source>
</evidence>
<dbReference type="Pfam" id="PF00892">
    <property type="entry name" value="EamA"/>
    <property type="match status" value="1"/>
</dbReference>
<proteinExistence type="predicted"/>
<evidence type="ECO:0000256" key="3">
    <source>
        <dbReference type="ARBA" id="ARBA00022989"/>
    </source>
</evidence>
<keyword evidence="2 6" id="KW-0812">Transmembrane</keyword>
<accession>A0AAE0M677</accession>
<keyword evidence="4 6" id="KW-0472">Membrane</keyword>
<feature type="transmembrane region" description="Helical" evidence="6">
    <location>
        <begin position="216"/>
        <end position="234"/>
    </location>
</feature>
<feature type="region of interest" description="Disordered" evidence="5">
    <location>
        <begin position="1"/>
        <end position="50"/>
    </location>
</feature>
<evidence type="ECO:0000256" key="1">
    <source>
        <dbReference type="ARBA" id="ARBA00004141"/>
    </source>
</evidence>
<evidence type="ECO:0000256" key="2">
    <source>
        <dbReference type="ARBA" id="ARBA00022692"/>
    </source>
</evidence>
<dbReference type="PANTHER" id="PTHR22911">
    <property type="entry name" value="ACYL-MALONYL CONDENSING ENZYME-RELATED"/>
    <property type="match status" value="1"/>
</dbReference>
<organism evidence="8 9">
    <name type="scientific">Cercophora scortea</name>
    <dbReference type="NCBI Taxonomy" id="314031"/>
    <lineage>
        <taxon>Eukaryota</taxon>
        <taxon>Fungi</taxon>
        <taxon>Dikarya</taxon>
        <taxon>Ascomycota</taxon>
        <taxon>Pezizomycotina</taxon>
        <taxon>Sordariomycetes</taxon>
        <taxon>Sordariomycetidae</taxon>
        <taxon>Sordariales</taxon>
        <taxon>Lasiosphaeriaceae</taxon>
        <taxon>Cercophora</taxon>
    </lineage>
</organism>
<evidence type="ECO:0000259" key="7">
    <source>
        <dbReference type="Pfam" id="PF00892"/>
    </source>
</evidence>
<dbReference type="AlphaFoldDB" id="A0AAE0M677"/>
<feature type="region of interest" description="Disordered" evidence="5">
    <location>
        <begin position="418"/>
        <end position="456"/>
    </location>
</feature>
<feature type="domain" description="EamA" evidence="7">
    <location>
        <begin position="112"/>
        <end position="227"/>
    </location>
</feature>
<feature type="transmembrane region" description="Helical" evidence="6">
    <location>
        <begin position="153"/>
        <end position="175"/>
    </location>
</feature>
<feature type="transmembrane region" description="Helical" evidence="6">
    <location>
        <begin position="393"/>
        <end position="411"/>
    </location>
</feature>
<reference evidence="8" key="1">
    <citation type="journal article" date="2023" name="Mol. Phylogenet. Evol.">
        <title>Genome-scale phylogeny and comparative genomics of the fungal order Sordariales.</title>
        <authorList>
            <person name="Hensen N."/>
            <person name="Bonometti L."/>
            <person name="Westerberg I."/>
            <person name="Brannstrom I.O."/>
            <person name="Guillou S."/>
            <person name="Cros-Aarteil S."/>
            <person name="Calhoun S."/>
            <person name="Haridas S."/>
            <person name="Kuo A."/>
            <person name="Mondo S."/>
            <person name="Pangilinan J."/>
            <person name="Riley R."/>
            <person name="LaButti K."/>
            <person name="Andreopoulos B."/>
            <person name="Lipzen A."/>
            <person name="Chen C."/>
            <person name="Yan M."/>
            <person name="Daum C."/>
            <person name="Ng V."/>
            <person name="Clum A."/>
            <person name="Steindorff A."/>
            <person name="Ohm R.A."/>
            <person name="Martin F."/>
            <person name="Silar P."/>
            <person name="Natvig D.O."/>
            <person name="Lalanne C."/>
            <person name="Gautier V."/>
            <person name="Ament-Velasquez S.L."/>
            <person name="Kruys A."/>
            <person name="Hutchinson M.I."/>
            <person name="Powell A.J."/>
            <person name="Barry K."/>
            <person name="Miller A.N."/>
            <person name="Grigoriev I.V."/>
            <person name="Debuchy R."/>
            <person name="Gladieux P."/>
            <person name="Hiltunen Thoren M."/>
            <person name="Johannesson H."/>
        </authorList>
    </citation>
    <scope>NUCLEOTIDE SEQUENCE</scope>
    <source>
        <strain evidence="8">SMH4131-1</strain>
    </source>
</reference>
<reference evidence="8" key="2">
    <citation type="submission" date="2023-06" db="EMBL/GenBank/DDBJ databases">
        <authorList>
            <consortium name="Lawrence Berkeley National Laboratory"/>
            <person name="Haridas S."/>
            <person name="Hensen N."/>
            <person name="Bonometti L."/>
            <person name="Westerberg I."/>
            <person name="Brannstrom I.O."/>
            <person name="Guillou S."/>
            <person name="Cros-Aarteil S."/>
            <person name="Calhoun S."/>
            <person name="Kuo A."/>
            <person name="Mondo S."/>
            <person name="Pangilinan J."/>
            <person name="Riley R."/>
            <person name="Labutti K."/>
            <person name="Andreopoulos B."/>
            <person name="Lipzen A."/>
            <person name="Chen C."/>
            <person name="Yanf M."/>
            <person name="Daum C."/>
            <person name="Ng V."/>
            <person name="Clum A."/>
            <person name="Steindorff A."/>
            <person name="Ohm R."/>
            <person name="Martin F."/>
            <person name="Silar P."/>
            <person name="Natvig D."/>
            <person name="Lalanne C."/>
            <person name="Gautier V."/>
            <person name="Ament-Velasquez S.L."/>
            <person name="Kruys A."/>
            <person name="Hutchinson M.I."/>
            <person name="Powell A.J."/>
            <person name="Barry K."/>
            <person name="Miller A.N."/>
            <person name="Grigoriev I.V."/>
            <person name="Debuchy R."/>
            <person name="Gladieux P."/>
            <person name="Thoren M.H."/>
            <person name="Johannesson H."/>
        </authorList>
    </citation>
    <scope>NUCLEOTIDE SEQUENCE</scope>
    <source>
        <strain evidence="8">SMH4131-1</strain>
    </source>
</reference>
<feature type="transmembrane region" description="Helical" evidence="6">
    <location>
        <begin position="302"/>
        <end position="321"/>
    </location>
</feature>
<comment type="subcellular location">
    <subcellularLocation>
        <location evidence="1">Membrane</location>
        <topology evidence="1">Multi-pass membrane protein</topology>
    </subcellularLocation>
</comment>
<keyword evidence="3 6" id="KW-1133">Transmembrane helix</keyword>
<feature type="transmembrane region" description="Helical" evidence="6">
    <location>
        <begin position="124"/>
        <end position="141"/>
    </location>
</feature>
<sequence length="456" mass="49495">MSHYLQVPQRSSSKERYDDSSDDENMAPTAHLDGSLRKQKTDSSFDDTTTTLRSLSVSPGPFFRLPAVVPPQQQPRGWRSSWARFWTRNRSVVLVGLSQLFGAVMNMSARLLELEGEGMHPFQILFARMSITTVLSCIYMYRTKVPHFPLGPPGVRGLLVARGVTGFFGIFPMWVSMMYLPLAEATVITFLAPSVTGYLCHLVLKDPFTRKEQIASFIALAGVVLIARPASLFASSSDASIDLPQGNATQSSSVAHLGDDPSPAQRMWAIGIALVGVMGAAAAFGVIRWIGTRAHPLISVNYFSTWCTIVSTAALVGAPLLDIGQPAIRFGLPASPYQWFLLIMLGVAGFIMQFMLTSGLGGEKSNRATAMIYTHMLFAAGFDRWVFGHHMGVVSLVGCGLIIGSALWAALSKKEPEKARPAADMEQTAGAGVEAVPMLGDHEEDEEEGIPLEQVR</sequence>
<dbReference type="GO" id="GO:0016020">
    <property type="term" value="C:membrane"/>
    <property type="evidence" value="ECO:0007669"/>
    <property type="project" value="UniProtKB-SubCell"/>
</dbReference>
<dbReference type="SUPFAM" id="SSF103481">
    <property type="entry name" value="Multidrug resistance efflux transporter EmrE"/>
    <property type="match status" value="2"/>
</dbReference>
<dbReference type="InterPro" id="IPR000620">
    <property type="entry name" value="EamA_dom"/>
</dbReference>
<gene>
    <name evidence="8" type="ORF">B0T19DRAFT_430451</name>
</gene>
<dbReference type="Proteomes" id="UP001286456">
    <property type="component" value="Unassembled WGS sequence"/>
</dbReference>
<feature type="transmembrane region" description="Helical" evidence="6">
    <location>
        <begin position="92"/>
        <end position="112"/>
    </location>
</feature>
<evidence type="ECO:0000313" key="9">
    <source>
        <dbReference type="Proteomes" id="UP001286456"/>
    </source>
</evidence>
<feature type="transmembrane region" description="Helical" evidence="6">
    <location>
        <begin position="337"/>
        <end position="356"/>
    </location>
</feature>